<dbReference type="InterPro" id="IPR016518">
    <property type="entry name" value="Alpha-L-fucosidase"/>
</dbReference>
<dbReference type="InterPro" id="IPR008928">
    <property type="entry name" value="6-hairpin_glycosidase_sf"/>
</dbReference>
<dbReference type="Pfam" id="PF21307">
    <property type="entry name" value="Glyco_hydro_95_C"/>
    <property type="match status" value="1"/>
</dbReference>
<evidence type="ECO:0000259" key="3">
    <source>
        <dbReference type="Pfam" id="PF21307"/>
    </source>
</evidence>
<dbReference type="PIRSF" id="PIRSF007663">
    <property type="entry name" value="UCP007663"/>
    <property type="match status" value="1"/>
</dbReference>
<feature type="chain" id="PRO_5002117499" evidence="1">
    <location>
        <begin position="21"/>
        <end position="802"/>
    </location>
</feature>
<name>A0A0B7JKK8_BIOOC</name>
<reference evidence="5" key="1">
    <citation type="submission" date="2015-01" db="EMBL/GenBank/DDBJ databases">
        <authorList>
            <person name="Durling Mikael"/>
        </authorList>
    </citation>
    <scope>NUCLEOTIDE SEQUENCE</scope>
</reference>
<dbReference type="InterPro" id="IPR054363">
    <property type="entry name" value="GH95_cat"/>
</dbReference>
<dbReference type="GO" id="GO:0004560">
    <property type="term" value="F:alpha-L-fucosidase activity"/>
    <property type="evidence" value="ECO:0007669"/>
    <property type="project" value="InterPro"/>
</dbReference>
<dbReference type="GO" id="GO:0005975">
    <property type="term" value="P:carbohydrate metabolic process"/>
    <property type="evidence" value="ECO:0007669"/>
    <property type="project" value="InterPro"/>
</dbReference>
<dbReference type="InterPro" id="IPR027414">
    <property type="entry name" value="GH95_N_dom"/>
</dbReference>
<evidence type="ECO:0000256" key="1">
    <source>
        <dbReference type="SAM" id="SignalP"/>
    </source>
</evidence>
<sequence>MATMALQLLLVFSGIGVASGRSLWSSKPATHAYRASPDYLLKTAYPVGNGRLGALPHGPPGSEKAILSLDSLWTGGPFQVSDYRGGNPTSEKYSALPEIRAEVFQNGTGNVDALLGGDAGYGAYQTLGNLTIAIQGLDVDYTDYTRSLDLATGIHTTKYTVKDIKYTTSVFCSYPQQVCVYHVEATETLPELTVAFENTLRDSSLVEQTCDAKKRSVRVRGLTQAGPPEGLRYEAVAKISSCSGVATECSSDGGTLKVTAPQGQKSVTIVIAAGTNFDQSKGNAENNYSYKGEDPEESVSQTISAASSKSYKQLSNDHITDYQSLQSAFSLDLPDIHGSAKKETADVIAEYSVDGPGDPFLEALLFDFSRHLLITASRPGSLPANLQGRWTEELWPAWNADYHANINLQMNYWVADQTGLKETQDGLWEYMEQNWVPRGTETAQLLYGAKGWVVHNEMNVFGFTAMKMDAVWAFYPAAPAWMMQHVWDNFEYTQDAEWFKRQGYPLIKGVAEFWLSQLQDDAFFEDGTLVVNPCNSPEHGPTTFGCAHYQQEIHRTFDTVLAGASYAEEQDQEFLDQISQALAKLDKGFHVSEWGGVKEWKLPDSYGYDVQSDHRHLSHLTGWHPGYSVSSYLGGYTNKTIQSAVEKTLIARGDGNAGDANAGWGKVWRSAAWARLNNTEQAYWHMRYAIDENFVGNGFSMYSGLNEPFQIDANYGFGGAVLSMLTVDLPLPHDAPKDQVRTVVLGPAIPKAWAGGSVKGLRIRGGGSVDFSWDDDGIVTKATLKDSKTSVQLMNVKGESLT</sequence>
<evidence type="ECO:0000313" key="5">
    <source>
        <dbReference type="EMBL" id="CEO45438.1"/>
    </source>
</evidence>
<feature type="domain" description="Glycosyl hydrolase family 95 N-terminal" evidence="2">
    <location>
        <begin position="23"/>
        <end position="279"/>
    </location>
</feature>
<feature type="signal peptide" evidence="1">
    <location>
        <begin position="1"/>
        <end position="20"/>
    </location>
</feature>
<evidence type="ECO:0000259" key="2">
    <source>
        <dbReference type="Pfam" id="PF14498"/>
    </source>
</evidence>
<accession>A0A0B7JKK8</accession>
<feature type="domain" description="Alpha fucosidase A-like C-terminal" evidence="3">
    <location>
        <begin position="743"/>
        <end position="790"/>
    </location>
</feature>
<dbReference type="PANTHER" id="PTHR31084:SF3">
    <property type="entry name" value="ALPHA-FUCOSIDASE A"/>
    <property type="match status" value="1"/>
</dbReference>
<dbReference type="PANTHER" id="PTHR31084">
    <property type="entry name" value="ALPHA-L-FUCOSIDASE 2"/>
    <property type="match status" value="1"/>
</dbReference>
<proteinExistence type="predicted"/>
<dbReference type="Pfam" id="PF22124">
    <property type="entry name" value="Glyco_hydro_95_cat"/>
    <property type="match status" value="1"/>
</dbReference>
<keyword evidence="1" id="KW-0732">Signal</keyword>
<protein>
    <submittedName>
        <fullName evidence="5">Uncharacterized protein</fullName>
    </submittedName>
</protein>
<dbReference type="AlphaFoldDB" id="A0A0B7JKK8"/>
<dbReference type="Pfam" id="PF14498">
    <property type="entry name" value="Glyco_hyd_65N_2"/>
    <property type="match status" value="1"/>
</dbReference>
<dbReference type="InterPro" id="IPR012341">
    <property type="entry name" value="6hp_glycosidase-like_sf"/>
</dbReference>
<dbReference type="SUPFAM" id="SSF48208">
    <property type="entry name" value="Six-hairpin glycosidases"/>
    <property type="match status" value="1"/>
</dbReference>
<evidence type="ECO:0000259" key="4">
    <source>
        <dbReference type="Pfam" id="PF22124"/>
    </source>
</evidence>
<feature type="domain" description="Glycosyl hydrolase family 95 catalytic" evidence="4">
    <location>
        <begin position="310"/>
        <end position="725"/>
    </location>
</feature>
<gene>
    <name evidence="5" type="ORF">BN869_000001493_1</name>
</gene>
<organism evidence="5">
    <name type="scientific">Bionectria ochroleuca</name>
    <name type="common">Gliocladium roseum</name>
    <dbReference type="NCBI Taxonomy" id="29856"/>
    <lineage>
        <taxon>Eukaryota</taxon>
        <taxon>Fungi</taxon>
        <taxon>Dikarya</taxon>
        <taxon>Ascomycota</taxon>
        <taxon>Pezizomycotina</taxon>
        <taxon>Sordariomycetes</taxon>
        <taxon>Hypocreomycetidae</taxon>
        <taxon>Hypocreales</taxon>
        <taxon>Bionectriaceae</taxon>
        <taxon>Clonostachys</taxon>
    </lineage>
</organism>
<dbReference type="EMBL" id="CDPU01000002">
    <property type="protein sequence ID" value="CEO45438.1"/>
    <property type="molecule type" value="Genomic_DNA"/>
</dbReference>
<dbReference type="InterPro" id="IPR049053">
    <property type="entry name" value="AFCA-like_C"/>
</dbReference>
<dbReference type="Gene3D" id="1.50.10.10">
    <property type="match status" value="1"/>
</dbReference>